<dbReference type="EMBL" id="GBRH01183742">
    <property type="protein sequence ID" value="JAE14154.1"/>
    <property type="molecule type" value="Transcribed_RNA"/>
</dbReference>
<sequence length="39" mass="4277">MILIACCNLASSKMVVCNLGTEGSLSLLSWQNHCSWLIH</sequence>
<reference evidence="1" key="2">
    <citation type="journal article" date="2015" name="Data Brief">
        <title>Shoot transcriptome of the giant reed, Arundo donax.</title>
        <authorList>
            <person name="Barrero R.A."/>
            <person name="Guerrero F.D."/>
            <person name="Moolhuijzen P."/>
            <person name="Goolsby J.A."/>
            <person name="Tidwell J."/>
            <person name="Bellgard S.E."/>
            <person name="Bellgard M.I."/>
        </authorList>
    </citation>
    <scope>NUCLEOTIDE SEQUENCE</scope>
    <source>
        <tissue evidence="1">Shoot tissue taken approximately 20 cm above the soil surface</tissue>
    </source>
</reference>
<dbReference type="AlphaFoldDB" id="A0A0A9FSG9"/>
<protein>
    <submittedName>
        <fullName evidence="1">Uncharacterized protein</fullName>
    </submittedName>
</protein>
<organism evidence="1">
    <name type="scientific">Arundo donax</name>
    <name type="common">Giant reed</name>
    <name type="synonym">Donax arundinaceus</name>
    <dbReference type="NCBI Taxonomy" id="35708"/>
    <lineage>
        <taxon>Eukaryota</taxon>
        <taxon>Viridiplantae</taxon>
        <taxon>Streptophyta</taxon>
        <taxon>Embryophyta</taxon>
        <taxon>Tracheophyta</taxon>
        <taxon>Spermatophyta</taxon>
        <taxon>Magnoliopsida</taxon>
        <taxon>Liliopsida</taxon>
        <taxon>Poales</taxon>
        <taxon>Poaceae</taxon>
        <taxon>PACMAD clade</taxon>
        <taxon>Arundinoideae</taxon>
        <taxon>Arundineae</taxon>
        <taxon>Arundo</taxon>
    </lineage>
</organism>
<reference evidence="1" key="1">
    <citation type="submission" date="2014-09" db="EMBL/GenBank/DDBJ databases">
        <authorList>
            <person name="Magalhaes I.L.F."/>
            <person name="Oliveira U."/>
            <person name="Santos F.R."/>
            <person name="Vidigal T.H.D.A."/>
            <person name="Brescovit A.D."/>
            <person name="Santos A.J."/>
        </authorList>
    </citation>
    <scope>NUCLEOTIDE SEQUENCE</scope>
    <source>
        <tissue evidence="1">Shoot tissue taken approximately 20 cm above the soil surface</tissue>
    </source>
</reference>
<accession>A0A0A9FSG9</accession>
<name>A0A0A9FSG9_ARUDO</name>
<proteinExistence type="predicted"/>
<evidence type="ECO:0000313" key="1">
    <source>
        <dbReference type="EMBL" id="JAE14154.1"/>
    </source>
</evidence>